<dbReference type="EMBL" id="MN738789">
    <property type="protein sequence ID" value="QHT37105.1"/>
    <property type="molecule type" value="Genomic_DNA"/>
</dbReference>
<keyword evidence="1" id="KW-0472">Membrane</keyword>
<sequence>MAVENKLSAAGKTVGNTLNTVGYYTTMSKIVTGIFIIIILVVIIGFLIYNRMTNEYIKATGSVIKADCESFRTTCPTNRRRGTCTETTKYKCNLSVEFVTNKNQNIQTEINLTNESFEREKGEQIQIEYNKKDPYQIRKPMPFNLIIGILGVLCFGITMSTITISILSRSRTYRQLNAGRFGAGYARNVMRPNNN</sequence>
<organism evidence="2">
    <name type="scientific">viral metagenome</name>
    <dbReference type="NCBI Taxonomy" id="1070528"/>
    <lineage>
        <taxon>unclassified sequences</taxon>
        <taxon>metagenomes</taxon>
        <taxon>organismal metagenomes</taxon>
    </lineage>
</organism>
<name>A0A6C0FD51_9ZZZZ</name>
<feature type="transmembrane region" description="Helical" evidence="1">
    <location>
        <begin position="30"/>
        <end position="49"/>
    </location>
</feature>
<accession>A0A6C0FD51</accession>
<dbReference type="AlphaFoldDB" id="A0A6C0FD51"/>
<evidence type="ECO:0000256" key="1">
    <source>
        <dbReference type="SAM" id="Phobius"/>
    </source>
</evidence>
<proteinExistence type="predicted"/>
<protein>
    <submittedName>
        <fullName evidence="2">Uncharacterized protein</fullName>
    </submittedName>
</protein>
<keyword evidence="1" id="KW-1133">Transmembrane helix</keyword>
<reference evidence="2" key="1">
    <citation type="journal article" date="2020" name="Nature">
        <title>Giant virus diversity and host interactions through global metagenomics.</title>
        <authorList>
            <person name="Schulz F."/>
            <person name="Roux S."/>
            <person name="Paez-Espino D."/>
            <person name="Jungbluth S."/>
            <person name="Walsh D.A."/>
            <person name="Denef V.J."/>
            <person name="McMahon K.D."/>
            <person name="Konstantinidis K.T."/>
            <person name="Eloe-Fadrosh E.A."/>
            <person name="Kyrpides N.C."/>
            <person name="Woyke T."/>
        </authorList>
    </citation>
    <scope>NUCLEOTIDE SEQUENCE</scope>
    <source>
        <strain evidence="2">GVMAG-S-ERX555967-131</strain>
    </source>
</reference>
<keyword evidence="1" id="KW-0812">Transmembrane</keyword>
<feature type="transmembrane region" description="Helical" evidence="1">
    <location>
        <begin position="145"/>
        <end position="167"/>
    </location>
</feature>
<evidence type="ECO:0000313" key="2">
    <source>
        <dbReference type="EMBL" id="QHT37105.1"/>
    </source>
</evidence>